<accession>A0A0D8JVY5</accession>
<sequence length="165" mass="18597">MSQITNEFPRINLTETACPTRIKVAFSGREHLIAGPRTEAKFSTKSGRLEERFRHRLTGAVPKNPQELSNILERIVEKVKTKRKPWAVHGRATEELPAAGYFPLSDVTPEETSKLEMILLMACETGRTCLRAMRVVRWLPLAADGSGTHDHGRVCCESLGWLWSE</sequence>
<proteinExistence type="predicted"/>
<dbReference type="VEuPathDB" id="FungiDB:CIMG_13557"/>
<dbReference type="Proteomes" id="UP000001261">
    <property type="component" value="Unassembled WGS sequence"/>
</dbReference>
<dbReference type="AlphaFoldDB" id="A0A0D8JVY5"/>
<dbReference type="KEGG" id="cim:CIMG_13557"/>
<name>A0A0D8JVY5_COCIM</name>
<dbReference type="GeneID" id="24165184"/>
<dbReference type="InParanoid" id="A0A0D8JVY5"/>
<protein>
    <submittedName>
        <fullName evidence="1">Uncharacterized protein</fullName>
    </submittedName>
</protein>
<evidence type="ECO:0000313" key="2">
    <source>
        <dbReference type="Proteomes" id="UP000001261"/>
    </source>
</evidence>
<reference evidence="2" key="1">
    <citation type="journal article" date="2009" name="Genome Res.">
        <title>Comparative genomic analyses of the human fungal pathogens Coccidioides and their relatives.</title>
        <authorList>
            <person name="Sharpton T.J."/>
            <person name="Stajich J.E."/>
            <person name="Rounsley S.D."/>
            <person name="Gardner M.J."/>
            <person name="Wortman J.R."/>
            <person name="Jordar V.S."/>
            <person name="Maiti R."/>
            <person name="Kodira C.D."/>
            <person name="Neafsey D.E."/>
            <person name="Zeng Q."/>
            <person name="Hung C.-Y."/>
            <person name="McMahan C."/>
            <person name="Muszewska A."/>
            <person name="Grynberg M."/>
            <person name="Mandel M.A."/>
            <person name="Kellner E.M."/>
            <person name="Barker B.M."/>
            <person name="Galgiani J.N."/>
            <person name="Orbach M.J."/>
            <person name="Kirkland T.N."/>
            <person name="Cole G.T."/>
            <person name="Henn M.R."/>
            <person name="Birren B.W."/>
            <person name="Taylor J.W."/>
        </authorList>
    </citation>
    <scope>NUCLEOTIDE SEQUENCE [LARGE SCALE GENOMIC DNA]</scope>
    <source>
        <strain evidence="2">RS</strain>
    </source>
</reference>
<evidence type="ECO:0000313" key="1">
    <source>
        <dbReference type="EMBL" id="KJF61274.1"/>
    </source>
</evidence>
<dbReference type="EMBL" id="GG704915">
    <property type="protein sequence ID" value="KJF61274.1"/>
    <property type="molecule type" value="Genomic_DNA"/>
</dbReference>
<gene>
    <name evidence="1" type="ORF">CIMG_13557</name>
</gene>
<organism evidence="1 2">
    <name type="scientific">Coccidioides immitis (strain RS)</name>
    <name type="common">Valley fever fungus</name>
    <dbReference type="NCBI Taxonomy" id="246410"/>
    <lineage>
        <taxon>Eukaryota</taxon>
        <taxon>Fungi</taxon>
        <taxon>Dikarya</taxon>
        <taxon>Ascomycota</taxon>
        <taxon>Pezizomycotina</taxon>
        <taxon>Eurotiomycetes</taxon>
        <taxon>Eurotiomycetidae</taxon>
        <taxon>Onygenales</taxon>
        <taxon>Onygenaceae</taxon>
        <taxon>Coccidioides</taxon>
    </lineage>
</organism>
<dbReference type="RefSeq" id="XP_004444727.1">
    <property type="nucleotide sequence ID" value="XM_004444670.1"/>
</dbReference>
<reference evidence="2" key="2">
    <citation type="journal article" date="2010" name="Genome Res.">
        <title>Population genomic sequencing of Coccidioides fungi reveals recent hybridization and transposon control.</title>
        <authorList>
            <person name="Neafsey D.E."/>
            <person name="Barker B.M."/>
            <person name="Sharpton T.J."/>
            <person name="Stajich J.E."/>
            <person name="Park D.J."/>
            <person name="Whiston E."/>
            <person name="Hung C.-Y."/>
            <person name="McMahan C."/>
            <person name="White J."/>
            <person name="Sykes S."/>
            <person name="Heiman D."/>
            <person name="Young S."/>
            <person name="Zeng Q."/>
            <person name="Abouelleil A."/>
            <person name="Aftuck L."/>
            <person name="Bessette D."/>
            <person name="Brown A."/>
            <person name="FitzGerald M."/>
            <person name="Lui A."/>
            <person name="Macdonald J.P."/>
            <person name="Priest M."/>
            <person name="Orbach M.J."/>
            <person name="Galgiani J.N."/>
            <person name="Kirkland T.N."/>
            <person name="Cole G.T."/>
            <person name="Birren B.W."/>
            <person name="Henn M.R."/>
            <person name="Taylor J.W."/>
            <person name="Rounsley S.D."/>
        </authorList>
    </citation>
    <scope>GENOME REANNOTATION</scope>
    <source>
        <strain evidence="2">RS</strain>
    </source>
</reference>
<keyword evidence="2" id="KW-1185">Reference proteome</keyword>